<dbReference type="InterPro" id="IPR001647">
    <property type="entry name" value="HTH_TetR"/>
</dbReference>
<keyword evidence="5" id="KW-1185">Reference proteome</keyword>
<dbReference type="GO" id="GO:0003700">
    <property type="term" value="F:DNA-binding transcription factor activity"/>
    <property type="evidence" value="ECO:0007669"/>
    <property type="project" value="TreeGrafter"/>
</dbReference>
<accession>D0LD74</accession>
<dbReference type="InterPro" id="IPR009057">
    <property type="entry name" value="Homeodomain-like_sf"/>
</dbReference>
<dbReference type="SUPFAM" id="SSF46689">
    <property type="entry name" value="Homeodomain-like"/>
    <property type="match status" value="1"/>
</dbReference>
<dbReference type="HOGENOM" id="CLU_069356_13_1_11"/>
<feature type="DNA-binding region" description="H-T-H motif" evidence="2">
    <location>
        <begin position="40"/>
        <end position="59"/>
    </location>
</feature>
<dbReference type="STRING" id="526226.Gbro_3363"/>
<dbReference type="KEGG" id="gbr:Gbro_3363"/>
<reference evidence="5" key="1">
    <citation type="submission" date="2009-10" db="EMBL/GenBank/DDBJ databases">
        <title>The complete chromosome of Gordonia bronchialis DSM 43247.</title>
        <authorList>
            <consortium name="US DOE Joint Genome Institute (JGI-PGF)"/>
            <person name="Lucas S."/>
            <person name="Copeland A."/>
            <person name="Lapidus A."/>
            <person name="Glavina del Rio T."/>
            <person name="Dalin E."/>
            <person name="Tice H."/>
            <person name="Bruce D."/>
            <person name="Goodwin L."/>
            <person name="Pitluck S."/>
            <person name="Kyrpides N."/>
            <person name="Mavromatis K."/>
            <person name="Ivanova N."/>
            <person name="Ovchinnikova G."/>
            <person name="Saunders E."/>
            <person name="Brettin T."/>
            <person name="Detter J.C."/>
            <person name="Han C."/>
            <person name="Larimer F."/>
            <person name="Land M."/>
            <person name="Hauser L."/>
            <person name="Markowitz V."/>
            <person name="Cheng J.-F."/>
            <person name="Hugenholtz P."/>
            <person name="Woyke T."/>
            <person name="Wu D."/>
            <person name="Jando M."/>
            <person name="Schneider S."/>
            <person name="Goeker M."/>
            <person name="Klenk H.-P."/>
            <person name="Eisen J.A."/>
        </authorList>
    </citation>
    <scope>NUCLEOTIDE SEQUENCE [LARGE SCALE GENOMIC DNA]</scope>
    <source>
        <strain evidence="5">ATCC 25592 / DSM 43247 / BCRC 13721 / JCM 3198 / KCTC 3076 / NBRC 16047 / NCTC 10667</strain>
    </source>
</reference>
<evidence type="ECO:0000313" key="5">
    <source>
        <dbReference type="Proteomes" id="UP000001219"/>
    </source>
</evidence>
<dbReference type="PANTHER" id="PTHR30055">
    <property type="entry name" value="HTH-TYPE TRANSCRIPTIONAL REGULATOR RUTR"/>
    <property type="match status" value="1"/>
</dbReference>
<keyword evidence="1 2" id="KW-0238">DNA-binding</keyword>
<name>D0LD74_GORB4</name>
<dbReference type="AlphaFoldDB" id="D0LD74"/>
<dbReference type="EMBL" id="CP001802">
    <property type="protein sequence ID" value="ACY22567.1"/>
    <property type="molecule type" value="Genomic_DNA"/>
</dbReference>
<sequence length="213" mass="23067">MSSIESAAAPLDLATDGSVRGRLLDAMLTCIGDRGYRDSTVADVVRVARTSRRTFYQEFDDKQDCFVELLRVANEATIRHIVDRIDAAAPWRTQIRQAVTAYAAINDSRRALTLSWIRDLPALGAAATPTSSVQQMKAEAMESWITLFTDITSTEVMLAAGITPMSREIAVVLWGGIRELTANAVEAGQPLAAIVEPAVTACVALVRAERESA</sequence>
<dbReference type="InterPro" id="IPR050109">
    <property type="entry name" value="HTH-type_TetR-like_transc_reg"/>
</dbReference>
<dbReference type="eggNOG" id="COG1309">
    <property type="taxonomic scope" value="Bacteria"/>
</dbReference>
<organism evidence="4 5">
    <name type="scientific">Gordonia bronchialis (strain ATCC 25592 / DSM 43247 / BCRC 13721 / JCM 3198 / KCTC 3076 / NBRC 16047 / NCTC 10667)</name>
    <name type="common">Rhodococcus bronchialis</name>
    <dbReference type="NCBI Taxonomy" id="526226"/>
    <lineage>
        <taxon>Bacteria</taxon>
        <taxon>Bacillati</taxon>
        <taxon>Actinomycetota</taxon>
        <taxon>Actinomycetes</taxon>
        <taxon>Mycobacteriales</taxon>
        <taxon>Gordoniaceae</taxon>
        <taxon>Gordonia</taxon>
    </lineage>
</organism>
<reference evidence="4 5" key="2">
    <citation type="journal article" date="2010" name="Stand. Genomic Sci.">
        <title>Complete genome sequence of Gordonia bronchialis type strain (3410).</title>
        <authorList>
            <person name="Ivanova N."/>
            <person name="Sikorski J."/>
            <person name="Jando M."/>
            <person name="Lapidus A."/>
            <person name="Nolan M."/>
            <person name="Lucas S."/>
            <person name="Del Rio T.G."/>
            <person name="Tice H."/>
            <person name="Copeland A."/>
            <person name="Cheng J.F."/>
            <person name="Chen F."/>
            <person name="Bruce D."/>
            <person name="Goodwin L."/>
            <person name="Pitluck S."/>
            <person name="Mavromatis K."/>
            <person name="Ovchinnikova G."/>
            <person name="Pati A."/>
            <person name="Chen A."/>
            <person name="Palaniappan K."/>
            <person name="Land M."/>
            <person name="Hauser L."/>
            <person name="Chang Y.J."/>
            <person name="Jeffries C.D."/>
            <person name="Chain P."/>
            <person name="Saunders E."/>
            <person name="Han C."/>
            <person name="Detter J.C."/>
            <person name="Brettin T."/>
            <person name="Rohde M."/>
            <person name="Goker M."/>
            <person name="Bristow J."/>
            <person name="Eisen J.A."/>
            <person name="Markowitz V."/>
            <person name="Hugenholtz P."/>
            <person name="Klenk H.P."/>
            <person name="Kyrpides N.C."/>
        </authorList>
    </citation>
    <scope>NUCLEOTIDE SEQUENCE [LARGE SCALE GENOMIC DNA]</scope>
    <source>
        <strain evidence="5">ATCC 25592 / DSM 43247 / BCRC 13721 / JCM 3198 / KCTC 3076 / NBRC 16047 / NCTC 10667</strain>
    </source>
</reference>
<dbReference type="GO" id="GO:0000976">
    <property type="term" value="F:transcription cis-regulatory region binding"/>
    <property type="evidence" value="ECO:0007669"/>
    <property type="project" value="TreeGrafter"/>
</dbReference>
<dbReference type="PANTHER" id="PTHR30055:SF187">
    <property type="entry name" value="TRANSCRIPTIONAL REGULATORY PROTEIN"/>
    <property type="match status" value="1"/>
</dbReference>
<protein>
    <submittedName>
        <fullName evidence="4">Regulatory protein TetR</fullName>
    </submittedName>
</protein>
<dbReference type="Pfam" id="PF00440">
    <property type="entry name" value="TetR_N"/>
    <property type="match status" value="1"/>
</dbReference>
<proteinExistence type="predicted"/>
<feature type="domain" description="HTH tetR-type" evidence="3">
    <location>
        <begin position="17"/>
        <end position="77"/>
    </location>
</feature>
<evidence type="ECO:0000256" key="2">
    <source>
        <dbReference type="PROSITE-ProRule" id="PRU00335"/>
    </source>
</evidence>
<dbReference type="Gene3D" id="1.10.357.10">
    <property type="entry name" value="Tetracycline Repressor, domain 2"/>
    <property type="match status" value="1"/>
</dbReference>
<dbReference type="RefSeq" id="WP_012835082.1">
    <property type="nucleotide sequence ID" value="NC_013441.1"/>
</dbReference>
<evidence type="ECO:0000259" key="3">
    <source>
        <dbReference type="PROSITE" id="PS50977"/>
    </source>
</evidence>
<dbReference type="PROSITE" id="PS50977">
    <property type="entry name" value="HTH_TETR_2"/>
    <property type="match status" value="1"/>
</dbReference>
<evidence type="ECO:0000313" key="4">
    <source>
        <dbReference type="EMBL" id="ACY22567.1"/>
    </source>
</evidence>
<gene>
    <name evidence="4" type="ordered locus">Gbro_3363</name>
</gene>
<evidence type="ECO:0000256" key="1">
    <source>
        <dbReference type="ARBA" id="ARBA00023125"/>
    </source>
</evidence>
<dbReference type="Proteomes" id="UP000001219">
    <property type="component" value="Chromosome"/>
</dbReference>